<feature type="transmembrane region" description="Helical" evidence="9">
    <location>
        <begin position="344"/>
        <end position="363"/>
    </location>
</feature>
<keyword evidence="4" id="KW-0808">Transferase</keyword>
<evidence type="ECO:0000259" key="10">
    <source>
        <dbReference type="Pfam" id="PF13813"/>
    </source>
</evidence>
<feature type="transmembrane region" description="Helical" evidence="9">
    <location>
        <begin position="369"/>
        <end position="386"/>
    </location>
</feature>
<evidence type="ECO:0000256" key="8">
    <source>
        <dbReference type="SAM" id="MobiDB-lite"/>
    </source>
</evidence>
<dbReference type="PANTHER" id="PTHR31595:SF57">
    <property type="entry name" value="OS04G0481900 PROTEIN"/>
    <property type="match status" value="1"/>
</dbReference>
<feature type="transmembrane region" description="Helical" evidence="9">
    <location>
        <begin position="80"/>
        <end position="96"/>
    </location>
</feature>
<feature type="transmembrane region" description="Helical" evidence="9">
    <location>
        <begin position="205"/>
        <end position="223"/>
    </location>
</feature>
<dbReference type="EMBL" id="KV423932">
    <property type="protein sequence ID" value="KZT60297.1"/>
    <property type="molecule type" value="Genomic_DNA"/>
</dbReference>
<dbReference type="Proteomes" id="UP000076842">
    <property type="component" value="Unassembled WGS sequence"/>
</dbReference>
<evidence type="ECO:0000313" key="11">
    <source>
        <dbReference type="EMBL" id="KZT60297.1"/>
    </source>
</evidence>
<keyword evidence="7 9" id="KW-0472">Membrane</keyword>
<comment type="pathway">
    <text evidence="2">Secondary metabolite biosynthesis.</text>
</comment>
<feature type="transmembrane region" description="Helical" evidence="9">
    <location>
        <begin position="424"/>
        <end position="448"/>
    </location>
</feature>
<name>A0A165I9M5_9BASI</name>
<evidence type="ECO:0000256" key="6">
    <source>
        <dbReference type="ARBA" id="ARBA00022989"/>
    </source>
</evidence>
<gene>
    <name evidence="11" type="ORF">CALCODRAFT_492624</name>
</gene>
<organism evidence="11 12">
    <name type="scientific">Calocera cornea HHB12733</name>
    <dbReference type="NCBI Taxonomy" id="1353952"/>
    <lineage>
        <taxon>Eukaryota</taxon>
        <taxon>Fungi</taxon>
        <taxon>Dikarya</taxon>
        <taxon>Basidiomycota</taxon>
        <taxon>Agaricomycotina</taxon>
        <taxon>Dacrymycetes</taxon>
        <taxon>Dacrymycetales</taxon>
        <taxon>Dacrymycetaceae</taxon>
        <taxon>Calocera</taxon>
    </lineage>
</organism>
<evidence type="ECO:0000256" key="1">
    <source>
        <dbReference type="ARBA" id="ARBA00004141"/>
    </source>
</evidence>
<dbReference type="AlphaFoldDB" id="A0A165I9M5"/>
<feature type="region of interest" description="Disordered" evidence="8">
    <location>
        <begin position="108"/>
        <end position="157"/>
    </location>
</feature>
<dbReference type="InterPro" id="IPR032805">
    <property type="entry name" value="Wax_synthase_dom"/>
</dbReference>
<dbReference type="InParanoid" id="A0A165I9M5"/>
<evidence type="ECO:0000256" key="7">
    <source>
        <dbReference type="ARBA" id="ARBA00023136"/>
    </source>
</evidence>
<feature type="compositionally biased region" description="Low complexity" evidence="8">
    <location>
        <begin position="115"/>
        <end position="127"/>
    </location>
</feature>
<comment type="similarity">
    <text evidence="3">Belongs to the wax synthase family.</text>
</comment>
<accession>A0A165I9M5</accession>
<reference evidence="11 12" key="1">
    <citation type="journal article" date="2016" name="Mol. Biol. Evol.">
        <title>Comparative Genomics of Early-Diverging Mushroom-Forming Fungi Provides Insights into the Origins of Lignocellulose Decay Capabilities.</title>
        <authorList>
            <person name="Nagy L.G."/>
            <person name="Riley R."/>
            <person name="Tritt A."/>
            <person name="Adam C."/>
            <person name="Daum C."/>
            <person name="Floudas D."/>
            <person name="Sun H."/>
            <person name="Yadav J.S."/>
            <person name="Pangilinan J."/>
            <person name="Larsson K.H."/>
            <person name="Matsuura K."/>
            <person name="Barry K."/>
            <person name="Labutti K."/>
            <person name="Kuo R."/>
            <person name="Ohm R.A."/>
            <person name="Bhattacharya S.S."/>
            <person name="Shirouzu T."/>
            <person name="Yoshinaga Y."/>
            <person name="Martin F.M."/>
            <person name="Grigoriev I.V."/>
            <person name="Hibbett D.S."/>
        </authorList>
    </citation>
    <scope>NUCLEOTIDE SEQUENCE [LARGE SCALE GENOMIC DNA]</scope>
    <source>
        <strain evidence="11 12">HHB12733</strain>
    </source>
</reference>
<feature type="transmembrane region" description="Helical" evidence="9">
    <location>
        <begin position="28"/>
        <end position="43"/>
    </location>
</feature>
<dbReference type="STRING" id="1353952.A0A165I9M5"/>
<keyword evidence="5 9" id="KW-0812">Transmembrane</keyword>
<protein>
    <recommendedName>
        <fullName evidence="10">Wax synthase domain-containing protein</fullName>
    </recommendedName>
</protein>
<feature type="domain" description="Wax synthase" evidence="10">
    <location>
        <begin position="292"/>
        <end position="378"/>
    </location>
</feature>
<dbReference type="InterPro" id="IPR044851">
    <property type="entry name" value="Wax_synthase"/>
</dbReference>
<sequence length="455" mass="50061">MDRIPLIASLPLLPPAARIPLTPLTLPILLSISPPVLLLAYLARRPNTQLLRLGILLLAGGWCLFVLTGCRWMSVEMGPWNFALGLYGLIVFAKTVEYATYNDFKRLDEPERGKTSTPTTGTNGSTKHSANGHAKAHNRTAINGNGDPSPRPAPPTPLDTFRARLLDAVDLVSSLRGIGWAYGTGTFIPPFPFAHLSGPSLRRRWLLHAFLQFTLTFLLFDSFEVLLKQHPNFRAPGPASMFLPSLPLLPRFFLVICTSLVTGIAVVLGFQSGYYFFAFLCVLLLGHDPRAWPPIQMDPWYATSLHDFWARRWHQLLRRSFLVMGGYPMQYPATLLFGKTAGDVAAVLGVFLASGMLHMLAQYPIGMPLSWGSLQYFLLQGVGVGLERVFRLVTGRRMSGVTGWLWTSGFVVVGGVLACEDWHLHGLGAGIVIPPALSPVRAVIIPLARRVMGES</sequence>
<dbReference type="OrthoDB" id="1077582at2759"/>
<proteinExistence type="inferred from homology"/>
<evidence type="ECO:0000313" key="12">
    <source>
        <dbReference type="Proteomes" id="UP000076842"/>
    </source>
</evidence>
<evidence type="ECO:0000256" key="5">
    <source>
        <dbReference type="ARBA" id="ARBA00022692"/>
    </source>
</evidence>
<keyword evidence="6 9" id="KW-1133">Transmembrane helix</keyword>
<dbReference type="GO" id="GO:0008374">
    <property type="term" value="F:O-acyltransferase activity"/>
    <property type="evidence" value="ECO:0007669"/>
    <property type="project" value="InterPro"/>
</dbReference>
<evidence type="ECO:0000256" key="9">
    <source>
        <dbReference type="SAM" id="Phobius"/>
    </source>
</evidence>
<keyword evidence="12" id="KW-1185">Reference proteome</keyword>
<comment type="subcellular location">
    <subcellularLocation>
        <location evidence="1">Membrane</location>
        <topology evidence="1">Multi-pass membrane protein</topology>
    </subcellularLocation>
</comment>
<dbReference type="PANTHER" id="PTHR31595">
    <property type="entry name" value="LONG-CHAIN-ALCOHOL O-FATTY-ACYLTRANSFERASE 3-RELATED"/>
    <property type="match status" value="1"/>
</dbReference>
<evidence type="ECO:0000256" key="4">
    <source>
        <dbReference type="ARBA" id="ARBA00022679"/>
    </source>
</evidence>
<dbReference type="GO" id="GO:0016020">
    <property type="term" value="C:membrane"/>
    <property type="evidence" value="ECO:0007669"/>
    <property type="project" value="UniProtKB-SubCell"/>
</dbReference>
<feature type="transmembrane region" description="Helical" evidence="9">
    <location>
        <begin position="398"/>
        <end position="418"/>
    </location>
</feature>
<feature type="transmembrane region" description="Helical" evidence="9">
    <location>
        <begin position="252"/>
        <end position="285"/>
    </location>
</feature>
<evidence type="ECO:0000256" key="3">
    <source>
        <dbReference type="ARBA" id="ARBA00007282"/>
    </source>
</evidence>
<dbReference type="GO" id="GO:0006629">
    <property type="term" value="P:lipid metabolic process"/>
    <property type="evidence" value="ECO:0007669"/>
    <property type="project" value="InterPro"/>
</dbReference>
<feature type="transmembrane region" description="Helical" evidence="9">
    <location>
        <begin position="50"/>
        <end position="74"/>
    </location>
</feature>
<dbReference type="Pfam" id="PF13813">
    <property type="entry name" value="MBOAT_2"/>
    <property type="match status" value="1"/>
</dbReference>
<evidence type="ECO:0000256" key="2">
    <source>
        <dbReference type="ARBA" id="ARBA00005179"/>
    </source>
</evidence>